<comment type="caution">
    <text evidence="1">The sequence shown here is derived from an EMBL/GenBank/DDBJ whole genome shotgun (WGS) entry which is preliminary data.</text>
</comment>
<accession>A0ABV4MRJ9</accession>
<sequence>MKLFHYTIGIKVESILESGVIRTSPVKPPYPEKPISWLSSNATYENSALKLGMLGGESMIMTLEQMEQQGQGIYRFVFDTENLDVEVMPWSLLRPRCKAKPKIIKRLLDRANIAKSSPAEWYGTLDQDLPIATATLEVGVMGNDGKLVWMEVCKPTVDTSKVLQVTVDEAKALGLGVECTDETWKAMHGGAQ</sequence>
<proteinExistence type="predicted"/>
<evidence type="ECO:0000313" key="2">
    <source>
        <dbReference type="Proteomes" id="UP001570071"/>
    </source>
</evidence>
<gene>
    <name evidence="1" type="ORF">AB6D66_01720</name>
</gene>
<protein>
    <recommendedName>
        <fullName evidence="3">DUF2971 domain-containing protein</fullName>
    </recommendedName>
</protein>
<organism evidence="1 2">
    <name type="scientific">Vibrio pomeroyi</name>
    <dbReference type="NCBI Taxonomy" id="198832"/>
    <lineage>
        <taxon>Bacteria</taxon>
        <taxon>Pseudomonadati</taxon>
        <taxon>Pseudomonadota</taxon>
        <taxon>Gammaproteobacteria</taxon>
        <taxon>Vibrionales</taxon>
        <taxon>Vibrionaceae</taxon>
        <taxon>Vibrio</taxon>
    </lineage>
</organism>
<evidence type="ECO:0000313" key="1">
    <source>
        <dbReference type="EMBL" id="MEZ8719767.1"/>
    </source>
</evidence>
<evidence type="ECO:0008006" key="3">
    <source>
        <dbReference type="Google" id="ProtNLM"/>
    </source>
</evidence>
<reference evidence="1 2" key="1">
    <citation type="journal article" date="2024" name="ISME J.">
        <title>Tailless and filamentous prophages are predominant in marine Vibrio.</title>
        <authorList>
            <person name="Steensen K."/>
            <person name="Seneca J."/>
            <person name="Bartlau N."/>
            <person name="Yu X.A."/>
            <person name="Hussain F.A."/>
            <person name="Polz M.F."/>
        </authorList>
    </citation>
    <scope>NUCLEOTIDE SEQUENCE [LARGE SCALE GENOMIC DNA]</scope>
    <source>
        <strain evidence="1 2">10N.239.312.F12</strain>
    </source>
</reference>
<dbReference type="RefSeq" id="WP_269336633.1">
    <property type="nucleotide sequence ID" value="NZ_JBFSSG010000001.1"/>
</dbReference>
<dbReference type="EMBL" id="JBFSSG010000001">
    <property type="protein sequence ID" value="MEZ8719767.1"/>
    <property type="molecule type" value="Genomic_DNA"/>
</dbReference>
<name>A0ABV4MRJ9_9VIBR</name>
<dbReference type="Proteomes" id="UP001570071">
    <property type="component" value="Unassembled WGS sequence"/>
</dbReference>
<keyword evidence="2" id="KW-1185">Reference proteome</keyword>